<dbReference type="RefSeq" id="WP_084110826.1">
    <property type="nucleotide sequence ID" value="NZ_FNEI01000003.1"/>
</dbReference>
<evidence type="ECO:0000313" key="1">
    <source>
        <dbReference type="EMBL" id="SDI57931.1"/>
    </source>
</evidence>
<accession>A0A1G8LQE0</accession>
<proteinExistence type="predicted"/>
<keyword evidence="2" id="KW-1185">Reference proteome</keyword>
<reference evidence="2" key="1">
    <citation type="submission" date="2016-10" db="EMBL/GenBank/DDBJ databases">
        <authorList>
            <person name="Varghese N."/>
            <person name="Submissions S."/>
        </authorList>
    </citation>
    <scope>NUCLEOTIDE SEQUENCE [LARGE SCALE GENOMIC DNA]</scope>
    <source>
        <strain evidence="2">CGMCC 1.10783</strain>
    </source>
</reference>
<sequence>MNGAHAARAPLSGISVTGTPLTGTLALLRHAVRLDRWKLLPWLLVIGIFPTVSYSVYGSLFSTPLEAKALQLSLGTNPAFSLLFGPATDLGTAAGFTAWRVQMFGMFFAALMAVFTVTRHTRAAEESGRAELLDSGVVGRHARLASAVVLAWLASAAVTVLVGVALMVAGSAPAPAFALGGAFGGMGLAFAGVAAVTAQLGSTGRTANTLAATVLGVGYLLRGLGDTLDDSRWLLWTNPMGWAEEIRPASENDLRPLLLLLAAALALTLLAAWLESRRDFGAGLIASRGGPARGTLGTWRLTARLNRGAFWTWGVVFVALGSVYGLVATTMSGIFNDNPFVKQMIAFRLATEEQLLFAFVEVLLLVLAFIGGVFGIQVILRFHTEEDEGRAEWMLSAPLARLSYVMPTVVLAALGPAVGMAAGSAALATSARLAGSELDTAQVVFQGLAEVPALWLAAAVALFLVGLAPRVRAGAWLLLVYWLLLTMFGPVLKAPDWLLSTSPFHVVPNVLESNPDWLPVLWTTLLAAALLLAGLAGYRRRDLMSR</sequence>
<organism evidence="1 2">
    <name type="scientific">Arthrobacter cupressi</name>
    <dbReference type="NCBI Taxonomy" id="1045773"/>
    <lineage>
        <taxon>Bacteria</taxon>
        <taxon>Bacillati</taxon>
        <taxon>Actinomycetota</taxon>
        <taxon>Actinomycetes</taxon>
        <taxon>Micrococcales</taxon>
        <taxon>Micrococcaceae</taxon>
        <taxon>Arthrobacter</taxon>
    </lineage>
</organism>
<dbReference type="OrthoDB" id="2014935at2"/>
<protein>
    <submittedName>
        <fullName evidence="1">ABC-2 type transport system permease protein</fullName>
    </submittedName>
</protein>
<evidence type="ECO:0000313" key="2">
    <source>
        <dbReference type="Proteomes" id="UP000182130"/>
    </source>
</evidence>
<dbReference type="AlphaFoldDB" id="A0A1G8LQE0"/>
<dbReference type="Proteomes" id="UP000182130">
    <property type="component" value="Unassembled WGS sequence"/>
</dbReference>
<dbReference type="EMBL" id="FNEI01000003">
    <property type="protein sequence ID" value="SDI57931.1"/>
    <property type="molecule type" value="Genomic_DNA"/>
</dbReference>
<name>A0A1G8LQE0_9MICC</name>
<gene>
    <name evidence="1" type="ORF">SAMN05216555_103142</name>
</gene>
<dbReference type="STRING" id="1045773.SAMN05216555_103142"/>